<keyword evidence="3" id="KW-1185">Reference proteome</keyword>
<evidence type="ECO:0000313" key="3">
    <source>
        <dbReference type="Proteomes" id="UP000008021"/>
    </source>
</evidence>
<name>A0A0E0CK45_9ORYZ</name>
<evidence type="ECO:0000313" key="2">
    <source>
        <dbReference type="EnsemblPlants" id="OMERI02G15530.1"/>
    </source>
</evidence>
<reference evidence="2" key="1">
    <citation type="submission" date="2015-04" db="UniProtKB">
        <authorList>
            <consortium name="EnsemblPlants"/>
        </authorList>
    </citation>
    <scope>IDENTIFICATION</scope>
</reference>
<accession>A0A0E0CK45</accession>
<reference evidence="2" key="2">
    <citation type="submission" date="2018-05" db="EMBL/GenBank/DDBJ databases">
        <title>OmerRS3 (Oryza meridionalis Reference Sequence Version 3).</title>
        <authorList>
            <person name="Zhang J."/>
            <person name="Kudrna D."/>
            <person name="Lee S."/>
            <person name="Talag J."/>
            <person name="Welchert J."/>
            <person name="Wing R.A."/>
        </authorList>
    </citation>
    <scope>NUCLEOTIDE SEQUENCE [LARGE SCALE GENOMIC DNA]</scope>
    <source>
        <strain evidence="2">cv. OR44</strain>
    </source>
</reference>
<dbReference type="HOGENOM" id="CLU_133493_0_0_1"/>
<dbReference type="AlphaFoldDB" id="A0A0E0CK45"/>
<protein>
    <submittedName>
        <fullName evidence="2">Uncharacterized protein</fullName>
    </submittedName>
</protein>
<feature type="region of interest" description="Disordered" evidence="1">
    <location>
        <begin position="1"/>
        <end position="21"/>
    </location>
</feature>
<dbReference type="Proteomes" id="UP000008021">
    <property type="component" value="Chromosome 2"/>
</dbReference>
<feature type="region of interest" description="Disordered" evidence="1">
    <location>
        <begin position="64"/>
        <end position="87"/>
    </location>
</feature>
<sequence>MAAAPILQGGRSTSADGDTISSALGVGEHLSIRIDTMRMREQEEAAPGVAVGRSAVTDAPAIQSMSVRPPSHPAAPAAGGNRSRLLSGLQNSRGSAIVRSGSDGAWPDDSREMKKLRAEMQATIGAVIARLAATETAAEVSSSIGDTGKNLSQDELHHEDLNPKMNCNWAT</sequence>
<organism evidence="2">
    <name type="scientific">Oryza meridionalis</name>
    <dbReference type="NCBI Taxonomy" id="40149"/>
    <lineage>
        <taxon>Eukaryota</taxon>
        <taxon>Viridiplantae</taxon>
        <taxon>Streptophyta</taxon>
        <taxon>Embryophyta</taxon>
        <taxon>Tracheophyta</taxon>
        <taxon>Spermatophyta</taxon>
        <taxon>Magnoliopsida</taxon>
        <taxon>Liliopsida</taxon>
        <taxon>Poales</taxon>
        <taxon>Poaceae</taxon>
        <taxon>BOP clade</taxon>
        <taxon>Oryzoideae</taxon>
        <taxon>Oryzeae</taxon>
        <taxon>Oryzinae</taxon>
        <taxon>Oryza</taxon>
    </lineage>
</organism>
<dbReference type="EnsemblPlants" id="OMERI02G15530.1">
    <property type="protein sequence ID" value="OMERI02G15530.1"/>
    <property type="gene ID" value="OMERI02G15530"/>
</dbReference>
<dbReference type="Gramene" id="OMERI02G15530.1">
    <property type="protein sequence ID" value="OMERI02G15530.1"/>
    <property type="gene ID" value="OMERI02G15530"/>
</dbReference>
<feature type="compositionally biased region" description="Polar residues" evidence="1">
    <location>
        <begin position="10"/>
        <end position="21"/>
    </location>
</feature>
<proteinExistence type="predicted"/>
<evidence type="ECO:0000256" key="1">
    <source>
        <dbReference type="SAM" id="MobiDB-lite"/>
    </source>
</evidence>